<dbReference type="KEGG" id="hhb:Hhub_5179"/>
<sequence length="178" mass="20062">MGLDDLEGFLRQKGAPELVTEIGTGTATFNTLVDAVAVSSSTVSSRLSEGVERDIFTVSHRPTKHGTEKRYELTVLGRRIYDWAEQTEFERKVRELRRLRHERDTSFEQLIGKLNRDMEIRKMVADSGPLEGEDVELPKGASLVQNEPSEEALREAKLERMEESLEPIADDQAEGSSE</sequence>
<dbReference type="GeneID" id="26660793"/>
<dbReference type="RefSeq" id="WP_059059076.1">
    <property type="nucleotide sequence ID" value="NZ_LN831304.1"/>
</dbReference>
<dbReference type="Gene3D" id="1.10.10.10">
    <property type="entry name" value="Winged helix-like DNA-binding domain superfamily/Winged helix DNA-binding domain"/>
    <property type="match status" value="1"/>
</dbReference>
<geneLocation type="plasmid" evidence="3">
    <name>pSTJ002</name>
</geneLocation>
<organism evidence="2 3">
    <name type="scientific">Halobacterium hubeiense</name>
    <dbReference type="NCBI Taxonomy" id="1407499"/>
    <lineage>
        <taxon>Archaea</taxon>
        <taxon>Methanobacteriati</taxon>
        <taxon>Methanobacteriota</taxon>
        <taxon>Stenosarchaea group</taxon>
        <taxon>Halobacteria</taxon>
        <taxon>Halobacteriales</taxon>
        <taxon>Halobacteriaceae</taxon>
        <taxon>Halobacterium</taxon>
    </lineage>
</organism>
<evidence type="ECO:0000256" key="1">
    <source>
        <dbReference type="SAM" id="MobiDB-lite"/>
    </source>
</evidence>
<proteinExistence type="predicted"/>
<reference evidence="3" key="1">
    <citation type="journal article" date="2016" name="Environ. Microbiol.">
        <title>The complete genome of a viable archaeum isolated from 123-million-year-old rock salt.</title>
        <authorList>
            <person name="Jaakkola S.T."/>
            <person name="Pfeiffer F."/>
            <person name="Ravantti J.J."/>
            <person name="Guo Q."/>
            <person name="Liu Y."/>
            <person name="Chen X."/>
            <person name="Ma H."/>
            <person name="Yang C."/>
            <person name="Oksanen H.M."/>
            <person name="Bamford D.H."/>
        </authorList>
    </citation>
    <scope>NUCLEOTIDE SEQUENCE</scope>
    <source>
        <strain evidence="3">JI20-1</strain>
        <plasmid evidence="3">Plasmid pSTJ002</plasmid>
    </source>
</reference>
<name>A0A0U5HZ46_9EURY</name>
<dbReference type="InterPro" id="IPR036390">
    <property type="entry name" value="WH_DNA-bd_sf"/>
</dbReference>
<dbReference type="AlphaFoldDB" id="A0A0U5HZ46"/>
<dbReference type="OrthoDB" id="192153at2157"/>
<gene>
    <name evidence="2" type="ORF">HHUB_5179</name>
</gene>
<accession>A0A0U5HZ46</accession>
<feature type="region of interest" description="Disordered" evidence="1">
    <location>
        <begin position="127"/>
        <end position="153"/>
    </location>
</feature>
<dbReference type="Proteomes" id="UP000066737">
    <property type="component" value="Plasmid pSTJ002"/>
</dbReference>
<dbReference type="SUPFAM" id="SSF46785">
    <property type="entry name" value="Winged helix' DNA-binding domain"/>
    <property type="match status" value="1"/>
</dbReference>
<dbReference type="InterPro" id="IPR036388">
    <property type="entry name" value="WH-like_DNA-bd_sf"/>
</dbReference>
<protein>
    <submittedName>
        <fullName evidence="2">Uncharacterized protein</fullName>
    </submittedName>
</protein>
<evidence type="ECO:0000313" key="2">
    <source>
        <dbReference type="EMBL" id="CQH64771.1"/>
    </source>
</evidence>
<evidence type="ECO:0000313" key="3">
    <source>
        <dbReference type="Proteomes" id="UP000066737"/>
    </source>
</evidence>
<dbReference type="EMBL" id="LN831304">
    <property type="protein sequence ID" value="CQH64771.1"/>
    <property type="molecule type" value="Genomic_DNA"/>
</dbReference>
<keyword evidence="3" id="KW-1185">Reference proteome</keyword>